<evidence type="ECO:0000313" key="2">
    <source>
        <dbReference type="Proteomes" id="UP000018851"/>
    </source>
</evidence>
<organism evidence="1 2">
    <name type="scientific">Sphingomonas sanxanigenens DSM 19645 = NX02</name>
    <dbReference type="NCBI Taxonomy" id="1123269"/>
    <lineage>
        <taxon>Bacteria</taxon>
        <taxon>Pseudomonadati</taxon>
        <taxon>Pseudomonadota</taxon>
        <taxon>Alphaproteobacteria</taxon>
        <taxon>Sphingomonadales</taxon>
        <taxon>Sphingomonadaceae</taxon>
        <taxon>Sphingomonas</taxon>
    </lineage>
</organism>
<keyword evidence="2" id="KW-1185">Reference proteome</keyword>
<dbReference type="AlphaFoldDB" id="W0A3V6"/>
<gene>
    <name evidence="1" type="ORF">NX02_04450</name>
</gene>
<reference evidence="1 2" key="1">
    <citation type="submission" date="2013-07" db="EMBL/GenBank/DDBJ databases">
        <title>Completed genome of Sphingomonas sanxanigenens NX02.</title>
        <authorList>
            <person name="Ma T."/>
            <person name="Huang H."/>
            <person name="Wu M."/>
            <person name="Li X."/>
            <person name="Li G."/>
        </authorList>
    </citation>
    <scope>NUCLEOTIDE SEQUENCE [LARGE SCALE GENOMIC DNA]</scope>
    <source>
        <strain evidence="1 2">NX02</strain>
    </source>
</reference>
<sequence>MAKLIELGMGNFVRSLTLSVRISGQKRAAARIWIGAQIIKLAALAIGCSVEIEVEKR</sequence>
<dbReference type="Proteomes" id="UP000018851">
    <property type="component" value="Chromosome"/>
</dbReference>
<name>W0A3V6_9SPHN</name>
<dbReference type="RefSeq" id="WP_158013903.1">
    <property type="nucleotide sequence ID" value="NZ_CP006644.1"/>
</dbReference>
<dbReference type="KEGG" id="ssan:NX02_04450"/>
<accession>W0A3V6</accession>
<dbReference type="PATRIC" id="fig|1123269.5.peg.866"/>
<dbReference type="STRING" id="1123269.NX02_04450"/>
<protein>
    <submittedName>
        <fullName evidence="1">Uncharacterized protein</fullName>
    </submittedName>
</protein>
<dbReference type="EMBL" id="CP006644">
    <property type="protein sequence ID" value="AHE52634.1"/>
    <property type="molecule type" value="Genomic_DNA"/>
</dbReference>
<dbReference type="HOGENOM" id="CLU_2958436_0_0_5"/>
<evidence type="ECO:0000313" key="1">
    <source>
        <dbReference type="EMBL" id="AHE52634.1"/>
    </source>
</evidence>
<proteinExistence type="predicted"/>